<accession>A0A6J5MFE6</accession>
<gene>
    <name evidence="2" type="ORF">UFOVP1210_6</name>
    <name evidence="1" type="ORF">UFOVP481_3</name>
</gene>
<name>A0A6J5MFE6_9CAUD</name>
<evidence type="ECO:0000313" key="2">
    <source>
        <dbReference type="EMBL" id="CAB4190900.1"/>
    </source>
</evidence>
<dbReference type="EMBL" id="LR797163">
    <property type="protein sequence ID" value="CAB4190900.1"/>
    <property type="molecule type" value="Genomic_DNA"/>
</dbReference>
<proteinExistence type="predicted"/>
<protein>
    <recommendedName>
        <fullName evidence="3">Tail completion protein</fullName>
    </recommendedName>
</protein>
<evidence type="ECO:0000313" key="1">
    <source>
        <dbReference type="EMBL" id="CAB4145314.1"/>
    </source>
</evidence>
<evidence type="ECO:0008006" key="3">
    <source>
        <dbReference type="Google" id="ProtNLM"/>
    </source>
</evidence>
<organism evidence="1">
    <name type="scientific">uncultured Caudovirales phage</name>
    <dbReference type="NCBI Taxonomy" id="2100421"/>
    <lineage>
        <taxon>Viruses</taxon>
        <taxon>Duplodnaviria</taxon>
        <taxon>Heunggongvirae</taxon>
        <taxon>Uroviricota</taxon>
        <taxon>Caudoviricetes</taxon>
        <taxon>Peduoviridae</taxon>
        <taxon>Maltschvirus</taxon>
        <taxon>Maltschvirus maltsch</taxon>
    </lineage>
</organism>
<reference evidence="1" key="1">
    <citation type="submission" date="2020-04" db="EMBL/GenBank/DDBJ databases">
        <authorList>
            <person name="Chiriac C."/>
            <person name="Salcher M."/>
            <person name="Ghai R."/>
            <person name="Kavagutti S V."/>
        </authorList>
    </citation>
    <scope>NUCLEOTIDE SEQUENCE</scope>
</reference>
<dbReference type="EMBL" id="LR796446">
    <property type="protein sequence ID" value="CAB4145314.1"/>
    <property type="molecule type" value="Genomic_DNA"/>
</dbReference>
<sequence>MGDITDARTAIKTALEATGYIVYAYPAENMTTPCIVLVPGSPYIEIKSIGSSPRLGGNFDVTLCVAANDNQAALVNLETMIETVLSNLPSGIGIGDFTQPKISQVGPTDLLTTDITIDVTI</sequence>